<dbReference type="Pfam" id="PF00155">
    <property type="entry name" value="Aminotran_1_2"/>
    <property type="match status" value="1"/>
</dbReference>
<evidence type="ECO:0000259" key="2">
    <source>
        <dbReference type="Pfam" id="PF00155"/>
    </source>
</evidence>
<comment type="caution">
    <text evidence="3">The sequence shown here is derived from an EMBL/GenBank/DDBJ whole genome shotgun (WGS) entry which is preliminary data.</text>
</comment>
<dbReference type="InterPro" id="IPR004838">
    <property type="entry name" value="NHTrfase_class1_PyrdxlP-BS"/>
</dbReference>
<accession>A0A523S2D1</accession>
<dbReference type="SUPFAM" id="SSF53383">
    <property type="entry name" value="PLP-dependent transferases"/>
    <property type="match status" value="1"/>
</dbReference>
<dbReference type="GO" id="GO:0030170">
    <property type="term" value="F:pyridoxal phosphate binding"/>
    <property type="evidence" value="ECO:0007669"/>
    <property type="project" value="InterPro"/>
</dbReference>
<dbReference type="GO" id="GO:0008483">
    <property type="term" value="F:transaminase activity"/>
    <property type="evidence" value="ECO:0007669"/>
    <property type="project" value="UniProtKB-KW"/>
</dbReference>
<organism evidence="3 4">
    <name type="scientific">Aerophobetes bacterium</name>
    <dbReference type="NCBI Taxonomy" id="2030807"/>
    <lineage>
        <taxon>Bacteria</taxon>
        <taxon>Candidatus Aerophobota</taxon>
    </lineage>
</organism>
<comment type="cofactor">
    <cofactor evidence="1">
        <name>pyridoxal 5'-phosphate</name>
        <dbReference type="ChEBI" id="CHEBI:597326"/>
    </cofactor>
</comment>
<dbReference type="PROSITE" id="PS00105">
    <property type="entry name" value="AA_TRANSFER_CLASS_1"/>
    <property type="match status" value="1"/>
</dbReference>
<gene>
    <name evidence="3" type="ORF">E3J84_01970</name>
</gene>
<dbReference type="PANTHER" id="PTHR43510:SF1">
    <property type="entry name" value="AMINOTRANSFERASE FUNCTION, HYPOTHETICAL (EUROFUNG)"/>
    <property type="match status" value="1"/>
</dbReference>
<keyword evidence="1 3" id="KW-0032">Aminotransferase</keyword>
<feature type="domain" description="Aminotransferase class I/classII large" evidence="2">
    <location>
        <begin position="51"/>
        <end position="362"/>
    </location>
</feature>
<dbReference type="EMBL" id="SOKJ01000103">
    <property type="protein sequence ID" value="TET12188.1"/>
    <property type="molecule type" value="Genomic_DNA"/>
</dbReference>
<proteinExistence type="inferred from homology"/>
<name>A0A523S2D1_UNCAE</name>
<dbReference type="InterPro" id="IPR015424">
    <property type="entry name" value="PyrdxlP-dep_Trfase"/>
</dbReference>
<dbReference type="InterPro" id="IPR015422">
    <property type="entry name" value="PyrdxlP-dep_Trfase_small"/>
</dbReference>
<dbReference type="CDD" id="cd00609">
    <property type="entry name" value="AAT_like"/>
    <property type="match status" value="1"/>
</dbReference>
<protein>
    <recommendedName>
        <fullName evidence="1">Aminotransferase</fullName>
        <ecNumber evidence="1">2.6.1.-</ecNumber>
    </recommendedName>
</protein>
<keyword evidence="1 3" id="KW-0808">Transferase</keyword>
<comment type="similarity">
    <text evidence="1">Belongs to the class-I pyridoxal-phosphate-dependent aminotransferase family.</text>
</comment>
<dbReference type="Gene3D" id="3.40.640.10">
    <property type="entry name" value="Type I PLP-dependent aspartate aminotransferase-like (Major domain)"/>
    <property type="match status" value="1"/>
</dbReference>
<dbReference type="EC" id="2.6.1.-" evidence="1"/>
<evidence type="ECO:0000313" key="3">
    <source>
        <dbReference type="EMBL" id="TET12188.1"/>
    </source>
</evidence>
<dbReference type="AlphaFoldDB" id="A0A523S2D1"/>
<dbReference type="Gene3D" id="3.90.1150.10">
    <property type="entry name" value="Aspartate Aminotransferase, domain 1"/>
    <property type="match status" value="1"/>
</dbReference>
<evidence type="ECO:0000256" key="1">
    <source>
        <dbReference type="RuleBase" id="RU000481"/>
    </source>
</evidence>
<dbReference type="InterPro" id="IPR004839">
    <property type="entry name" value="Aminotransferase_I/II_large"/>
</dbReference>
<dbReference type="InterPro" id="IPR015421">
    <property type="entry name" value="PyrdxlP-dep_Trfase_major"/>
</dbReference>
<evidence type="ECO:0000313" key="4">
    <source>
        <dbReference type="Proteomes" id="UP000316360"/>
    </source>
</evidence>
<dbReference type="Proteomes" id="UP000316360">
    <property type="component" value="Unassembled WGS sequence"/>
</dbReference>
<reference evidence="3 4" key="1">
    <citation type="submission" date="2019-03" db="EMBL/GenBank/DDBJ databases">
        <title>Metabolic potential of uncultured bacteria and archaea associated with petroleum seepage in deep-sea sediments.</title>
        <authorList>
            <person name="Dong X."/>
            <person name="Hubert C."/>
        </authorList>
    </citation>
    <scope>NUCLEOTIDE SEQUENCE [LARGE SCALE GENOMIC DNA]</scope>
    <source>
        <strain evidence="3">E44_bin7</strain>
    </source>
</reference>
<dbReference type="PANTHER" id="PTHR43510">
    <property type="entry name" value="AMINOTRANSFERASE FUNCTION, HYPOTHETICAL (EUROFUNG)"/>
    <property type="match status" value="1"/>
</dbReference>
<sequence>MHIKPFIMENWFKKYRPFVKYNLADSGVRDLTIKQIFELCGKDVAALNDIKLEYKDSRGSEELRKAITQTYISVNPENILVTTSTSEALFIFLNEVLSPGDTVILEFPAFQSLYEVPRALGCNVKFLKLKYEEGYLPNISRLKELIDTRTKLIVINNPHNPTGSMLRSEELSKIWEIAESCGAYLLADEHYRFLPLDGTETVSSMVDLNNKIIGTGSITKCFGMIGLRMGWLIGPSKLLQQCQIFKDYLTHVLSPISDFIATMVIKNREVILKKNIQMIKKNVTVFESFISRHNDILSWVPPKGGAVCFPKYNLDISSDRFCECLIDQEDVFLLPGSCFEKEGFFRVCLGVENKLFTEAIERMDKYLRRQK</sequence>